<evidence type="ECO:0000259" key="4">
    <source>
        <dbReference type="Pfam" id="PF13439"/>
    </source>
</evidence>
<feature type="domain" description="Glycosyltransferase subfamily 4-like N-terminal" evidence="4">
    <location>
        <begin position="70"/>
        <end position="201"/>
    </location>
</feature>
<accession>A0ABX0KBP4</accession>
<dbReference type="InterPro" id="IPR028098">
    <property type="entry name" value="Glyco_trans_4-like_N"/>
</dbReference>
<dbReference type="PANTHER" id="PTHR46401">
    <property type="entry name" value="GLYCOSYLTRANSFERASE WBBK-RELATED"/>
    <property type="match status" value="1"/>
</dbReference>
<dbReference type="SUPFAM" id="SSF53756">
    <property type="entry name" value="UDP-Glycosyltransferase/glycogen phosphorylase"/>
    <property type="match status" value="1"/>
</dbReference>
<dbReference type="EMBL" id="WOSW01000013">
    <property type="protein sequence ID" value="NHO32598.1"/>
    <property type="molecule type" value="Genomic_DNA"/>
</dbReference>
<dbReference type="Gene3D" id="3.40.50.2000">
    <property type="entry name" value="Glycogen Phosphorylase B"/>
    <property type="match status" value="2"/>
</dbReference>
<dbReference type="InterPro" id="IPR001296">
    <property type="entry name" value="Glyco_trans_1"/>
</dbReference>
<feature type="domain" description="Glycosyl transferase family 1" evidence="3">
    <location>
        <begin position="207"/>
        <end position="372"/>
    </location>
</feature>
<feature type="region of interest" description="Disordered" evidence="2">
    <location>
        <begin position="1"/>
        <end position="29"/>
    </location>
</feature>
<dbReference type="CDD" id="cd03801">
    <property type="entry name" value="GT4_PimA-like"/>
    <property type="match status" value="1"/>
</dbReference>
<gene>
    <name evidence="5" type="ORF">GOB84_08500</name>
</gene>
<evidence type="ECO:0000256" key="1">
    <source>
        <dbReference type="ARBA" id="ARBA00022679"/>
    </source>
</evidence>
<dbReference type="Pfam" id="PF00534">
    <property type="entry name" value="Glycos_transf_1"/>
    <property type="match status" value="1"/>
</dbReference>
<evidence type="ECO:0000313" key="5">
    <source>
        <dbReference type="EMBL" id="NHO32598.1"/>
    </source>
</evidence>
<name>A0ABX0KBP4_9PROT</name>
<sequence length="392" mass="42988">MRRLSRRRGLRHDTSPLTEHSNGPAVTVLPPRERFAPGEAGAIALLVHRLAEPGEIVVGPPTRRPPFSDVRFVSAGNDGLLTTRWPRGVFWPPFGLRFGPLRYAAAVAGRIASLRPSMIEIHNRPELAIALRAWFPTIPMRLVLHNDPQGMRRVRIPGERETLAQRLAVVCVSDWVSDRYCEGTKLRPSDLFILPNCLDLSALPSPLPVDERQPVILFAGRIVADKGADAFVTACAEVLPELPGWRAEMIGADRFGDDSPETPFLAALRPRALTAGITMTGYQPHEAVMMAMNRAAMMVVPSRWPEPFGLTALEAMACGAALIASPRGALPSLVGDAGILADPDRKSDLAGAIRQMAMDADLREHYRDLGRRRAMMFDVGSARARRRMAPAF</sequence>
<evidence type="ECO:0000256" key="2">
    <source>
        <dbReference type="SAM" id="MobiDB-lite"/>
    </source>
</evidence>
<protein>
    <submittedName>
        <fullName evidence="5">Glycosyltransferase</fullName>
    </submittedName>
</protein>
<keyword evidence="6" id="KW-1185">Reference proteome</keyword>
<dbReference type="PANTHER" id="PTHR46401:SF2">
    <property type="entry name" value="GLYCOSYLTRANSFERASE WBBK-RELATED"/>
    <property type="match status" value="1"/>
</dbReference>
<feature type="compositionally biased region" description="Basic residues" evidence="2">
    <location>
        <begin position="1"/>
        <end position="10"/>
    </location>
</feature>
<comment type="caution">
    <text evidence="5">The sequence shown here is derived from an EMBL/GenBank/DDBJ whole genome shotgun (WGS) entry which is preliminary data.</text>
</comment>
<evidence type="ECO:0000259" key="3">
    <source>
        <dbReference type="Pfam" id="PF00534"/>
    </source>
</evidence>
<dbReference type="Pfam" id="PF13439">
    <property type="entry name" value="Glyco_transf_4"/>
    <property type="match status" value="1"/>
</dbReference>
<organism evidence="5 6">
    <name type="scientific">Acetobacter fallax</name>
    <dbReference type="NCBI Taxonomy" id="1737473"/>
    <lineage>
        <taxon>Bacteria</taxon>
        <taxon>Pseudomonadati</taxon>
        <taxon>Pseudomonadota</taxon>
        <taxon>Alphaproteobacteria</taxon>
        <taxon>Acetobacterales</taxon>
        <taxon>Acetobacteraceae</taxon>
        <taxon>Acetobacter</taxon>
    </lineage>
</organism>
<reference evidence="5 6" key="1">
    <citation type="journal article" date="2020" name="Int. J. Syst. Evol. Microbiol.">
        <title>Novel acetic acid bacteria from cider fermentations: Acetobacter conturbans sp. nov. and Acetobacter fallax sp. nov.</title>
        <authorList>
            <person name="Sombolestani A.S."/>
            <person name="Cleenwerck I."/>
            <person name="Cnockaert M."/>
            <person name="Borremans W."/>
            <person name="Wieme A.D."/>
            <person name="De Vuyst L."/>
            <person name="Vandamme P."/>
        </authorList>
    </citation>
    <scope>NUCLEOTIDE SEQUENCE [LARGE SCALE GENOMIC DNA]</scope>
    <source>
        <strain evidence="5 6">LMG 1637</strain>
    </source>
</reference>
<proteinExistence type="predicted"/>
<evidence type="ECO:0000313" key="6">
    <source>
        <dbReference type="Proteomes" id="UP000615326"/>
    </source>
</evidence>
<dbReference type="Proteomes" id="UP000615326">
    <property type="component" value="Unassembled WGS sequence"/>
</dbReference>
<keyword evidence="1" id="KW-0808">Transferase</keyword>